<dbReference type="PANTHER" id="PTHR43586">
    <property type="entry name" value="CYSTEINE DESULFURASE"/>
    <property type="match status" value="1"/>
</dbReference>
<dbReference type="InterPro" id="IPR015421">
    <property type="entry name" value="PyrdxlP-dep_Trfase_major"/>
</dbReference>
<dbReference type="Gene3D" id="3.90.1150.10">
    <property type="entry name" value="Aspartate Aminotransferase, domain 1"/>
    <property type="match status" value="1"/>
</dbReference>
<dbReference type="EMBL" id="DVFN01000094">
    <property type="protein sequence ID" value="HIQ69964.1"/>
    <property type="molecule type" value="Genomic_DNA"/>
</dbReference>
<feature type="domain" description="Aminotransferase class V" evidence="1">
    <location>
        <begin position="3"/>
        <end position="373"/>
    </location>
</feature>
<dbReference type="InterPro" id="IPR010969">
    <property type="entry name" value="Cys_dSase-rel_unknwn_funct"/>
</dbReference>
<evidence type="ECO:0000313" key="3">
    <source>
        <dbReference type="Proteomes" id="UP000886874"/>
    </source>
</evidence>
<dbReference type="InterPro" id="IPR015422">
    <property type="entry name" value="PyrdxlP-dep_Trfase_small"/>
</dbReference>
<dbReference type="PANTHER" id="PTHR43586:SF4">
    <property type="entry name" value="ISOPENICILLIN N EPIMERASE"/>
    <property type="match status" value="1"/>
</dbReference>
<reference evidence="2" key="1">
    <citation type="submission" date="2020-10" db="EMBL/GenBank/DDBJ databases">
        <authorList>
            <person name="Gilroy R."/>
        </authorList>
    </citation>
    <scope>NUCLEOTIDE SEQUENCE</scope>
    <source>
        <strain evidence="2">ChiSjej2B20-13462</strain>
    </source>
</reference>
<dbReference type="InterPro" id="IPR000192">
    <property type="entry name" value="Aminotrans_V_dom"/>
</dbReference>
<dbReference type="GO" id="GO:0008483">
    <property type="term" value="F:transaminase activity"/>
    <property type="evidence" value="ECO:0007669"/>
    <property type="project" value="UniProtKB-KW"/>
</dbReference>
<dbReference type="AlphaFoldDB" id="A0A9D1CPZ6"/>
<protein>
    <submittedName>
        <fullName evidence="2">Aminotransferase class V-fold PLP-dependent enzyme</fullName>
    </submittedName>
</protein>
<dbReference type="SUPFAM" id="SSF53383">
    <property type="entry name" value="PLP-dependent transferases"/>
    <property type="match status" value="1"/>
</dbReference>
<name>A0A9D1CPZ6_9FIRM</name>
<accession>A0A9D1CPZ6</accession>
<evidence type="ECO:0000259" key="1">
    <source>
        <dbReference type="Pfam" id="PF00266"/>
    </source>
</evidence>
<comment type="caution">
    <text evidence="2">The sequence shown here is derived from an EMBL/GenBank/DDBJ whole genome shotgun (WGS) entry which is preliminary data.</text>
</comment>
<organism evidence="2 3">
    <name type="scientific">Candidatus Avoscillospira stercorigallinarum</name>
    <dbReference type="NCBI Taxonomy" id="2840708"/>
    <lineage>
        <taxon>Bacteria</taxon>
        <taxon>Bacillati</taxon>
        <taxon>Bacillota</taxon>
        <taxon>Clostridia</taxon>
        <taxon>Eubacteriales</taxon>
        <taxon>Oscillospiraceae</taxon>
        <taxon>Oscillospiraceae incertae sedis</taxon>
        <taxon>Candidatus Avoscillospira</taxon>
    </lineage>
</organism>
<dbReference type="Gene3D" id="3.40.640.10">
    <property type="entry name" value="Type I PLP-dependent aspartate aminotransferase-like (Major domain)"/>
    <property type="match status" value="1"/>
</dbReference>
<dbReference type="Proteomes" id="UP000886874">
    <property type="component" value="Unassembled WGS sequence"/>
</dbReference>
<dbReference type="NCBIfam" id="TIGR01977">
    <property type="entry name" value="am_tr_V_EF2568"/>
    <property type="match status" value="1"/>
</dbReference>
<dbReference type="Pfam" id="PF00266">
    <property type="entry name" value="Aminotran_5"/>
    <property type="match status" value="1"/>
</dbReference>
<proteinExistence type="predicted"/>
<keyword evidence="2" id="KW-0808">Transferase</keyword>
<reference evidence="2" key="2">
    <citation type="journal article" date="2021" name="PeerJ">
        <title>Extensive microbial diversity within the chicken gut microbiome revealed by metagenomics and culture.</title>
        <authorList>
            <person name="Gilroy R."/>
            <person name="Ravi A."/>
            <person name="Getino M."/>
            <person name="Pursley I."/>
            <person name="Horton D.L."/>
            <person name="Alikhan N.F."/>
            <person name="Baker D."/>
            <person name="Gharbi K."/>
            <person name="Hall N."/>
            <person name="Watson M."/>
            <person name="Adriaenssens E.M."/>
            <person name="Foster-Nyarko E."/>
            <person name="Jarju S."/>
            <person name="Secka A."/>
            <person name="Antonio M."/>
            <person name="Oren A."/>
            <person name="Chaudhuri R.R."/>
            <person name="La Ragione R."/>
            <person name="Hildebrand F."/>
            <person name="Pallen M.J."/>
        </authorList>
    </citation>
    <scope>NUCLEOTIDE SEQUENCE</scope>
    <source>
        <strain evidence="2">ChiSjej2B20-13462</strain>
    </source>
</reference>
<sequence>MVIYLDNAATSYPKPPQVARAMAEYMLQVGAPINRSAYGPAQEAAQVTLRLRERLARFLGFPYKPSHVILTPGCTAAINQILFGYLRPGDHCLVSAMEHNAVMRPLTYLAQTRGVTFDRIPCDETGLLDPFAIGKLVKPNTRLAVIAHGSNVSGVIQDAEAIGAILADYGVPFALDAAQTAGETPVDFDRFQLSALAVPGHKSLMGPAGTGALLVSPDFARELQPIVLGGTGSEAHSEIQPAFLPDRFEPGTPNLPGFYGLDSALSYLEAIGIEAIRAHDQLLCRHFVHEVSFLRGVRLVGPTNLNQRLGVFSLDFIGRDNDEMGQRLERQFGILTRCGLHCAPNAHKTLGTYPQGTVRMSTSYFTTIEELDAALEAIDILSTLK</sequence>
<keyword evidence="2" id="KW-0032">Aminotransferase</keyword>
<evidence type="ECO:0000313" key="2">
    <source>
        <dbReference type="EMBL" id="HIQ69964.1"/>
    </source>
</evidence>
<gene>
    <name evidence="2" type="ORF">IAA67_06520</name>
</gene>
<dbReference type="InterPro" id="IPR015424">
    <property type="entry name" value="PyrdxlP-dep_Trfase"/>
</dbReference>